<dbReference type="Pfam" id="PF21813">
    <property type="entry name" value="DUF6882"/>
    <property type="match status" value="1"/>
</dbReference>
<evidence type="ECO:0000313" key="2">
    <source>
        <dbReference type="Proteomes" id="UP000006015"/>
    </source>
</evidence>
<dbReference type="EMBL" id="ADNS01000004">
    <property type="protein sequence ID" value="EFG82029.1"/>
    <property type="molecule type" value="Genomic_DNA"/>
</dbReference>
<keyword evidence="2" id="KW-1185">Reference proteome</keyword>
<sequence>MKRPLAKPSAVKLIAMNPTPPLTLTDLASDGLFLATAHDMCWKQLKEVQGIELNFSSAPAESGNDLPVDVRVYTAQGTVDFKGRRIAVLSDTTWRWATARKRDPAISQLHGEQPLSELLLAAARTLEGGNPILIGDQANGDKAAIAIDLAQAQSSTGSWSAPSPDAISVGKVLIEGIGDPFIEELDEIRAVVSFAQHRGLHVEEGNQGLRLTSANPADTTEITDITVEFLDEHISALTAGITPGANWRLEDISADGFYAAIEHAMFFSAHYPQAARENVLVNLETGHVLLDEKSGLEAAAVILATVCDGVFTWAWADSELTRLPSQGPVNAVRQFGIDKLVPSLVRRRMPAAMARELGLAQVAMPILNKWNVVTTKLNENTTAIVLIDSPKLRLPALTPHVEKAVLDNQPPAHINRDRAIQAYHAMRGNKPAGIPST</sequence>
<proteinExistence type="predicted"/>
<evidence type="ECO:0000313" key="1">
    <source>
        <dbReference type="EMBL" id="EFG82029.1"/>
    </source>
</evidence>
<protein>
    <submittedName>
        <fullName evidence="1">Uncharacterized protein</fullName>
    </submittedName>
</protein>
<gene>
    <name evidence="1" type="ORF">HMPREF0281_00736</name>
</gene>
<name>A0ABP2ILG6_CORAM</name>
<comment type="caution">
    <text evidence="1">The sequence shown here is derived from an EMBL/GenBank/DDBJ whole genome shotgun (WGS) entry which is preliminary data.</text>
</comment>
<organism evidence="1 2">
    <name type="scientific">Corynebacterium ammoniagenes DSM 20306</name>
    <dbReference type="NCBI Taxonomy" id="649754"/>
    <lineage>
        <taxon>Bacteria</taxon>
        <taxon>Bacillati</taxon>
        <taxon>Actinomycetota</taxon>
        <taxon>Actinomycetes</taxon>
        <taxon>Mycobacteriales</taxon>
        <taxon>Corynebacteriaceae</taxon>
        <taxon>Corynebacterium</taxon>
    </lineage>
</organism>
<reference evidence="1 2" key="1">
    <citation type="submission" date="2010-04" db="EMBL/GenBank/DDBJ databases">
        <authorList>
            <person name="Weinstock G."/>
            <person name="Sodergren E."/>
            <person name="Clifton S."/>
            <person name="Fulton L."/>
            <person name="Fulton B."/>
            <person name="Courtney L."/>
            <person name="Fronick C."/>
            <person name="Harrison M."/>
            <person name="Strong C."/>
            <person name="Farmer C."/>
            <person name="Delahaunty K."/>
            <person name="Markovic C."/>
            <person name="Hall O."/>
            <person name="Minx P."/>
            <person name="Tomlinson C."/>
            <person name="Mitreva M."/>
            <person name="Hou S."/>
            <person name="Wollam A."/>
            <person name="Pepin K.H."/>
            <person name="Johnson M."/>
            <person name="Bhonagiri V."/>
            <person name="Zhang X."/>
            <person name="Suruliraj S."/>
            <person name="Warren W."/>
            <person name="Chinwalla A."/>
            <person name="Mardis E.R."/>
            <person name="Wilson R.K."/>
        </authorList>
    </citation>
    <scope>NUCLEOTIDE SEQUENCE [LARGE SCALE GENOMIC DNA]</scope>
    <source>
        <strain evidence="1 2">DSM 20306</strain>
    </source>
</reference>
<dbReference type="InterPro" id="IPR049249">
    <property type="entry name" value="DUF6882"/>
</dbReference>
<dbReference type="Proteomes" id="UP000006015">
    <property type="component" value="Unassembled WGS sequence"/>
</dbReference>
<accession>A0ABP2ILG6</accession>